<dbReference type="SUPFAM" id="SSF53383">
    <property type="entry name" value="PLP-dependent transferases"/>
    <property type="match status" value="1"/>
</dbReference>
<reference evidence="2 3" key="1">
    <citation type="submission" date="2018-06" db="EMBL/GenBank/DDBJ databases">
        <authorList>
            <consortium name="Pathogen Informatics"/>
            <person name="Doyle S."/>
        </authorList>
    </citation>
    <scope>NUCLEOTIDE SEQUENCE [LARGE SCALE GENOMIC DNA]</scope>
    <source>
        <strain evidence="2 3">NCTC12961</strain>
    </source>
</reference>
<proteinExistence type="predicted"/>
<dbReference type="InterPro" id="IPR004839">
    <property type="entry name" value="Aminotransferase_I/II_large"/>
</dbReference>
<dbReference type="InterPro" id="IPR015424">
    <property type="entry name" value="PyrdxlP-dep_Trfase"/>
</dbReference>
<feature type="domain" description="Aminotransferase class I/classII large" evidence="1">
    <location>
        <begin position="2"/>
        <end position="59"/>
    </location>
</feature>
<evidence type="ECO:0000259" key="1">
    <source>
        <dbReference type="Pfam" id="PF00155"/>
    </source>
</evidence>
<gene>
    <name evidence="2" type="primary">hemA_1</name>
    <name evidence="2" type="ORF">NCTC12961_02240</name>
</gene>
<evidence type="ECO:0000313" key="2">
    <source>
        <dbReference type="EMBL" id="SQI36786.1"/>
    </source>
</evidence>
<sequence>MLVGDPHRNKHISKVLLDEYDIYVQPVNAPTVPAGSERLRVTPTSAHTHEDVDYFLAALSKVWAANELRRAG</sequence>
<dbReference type="Gene3D" id="3.90.1150.10">
    <property type="entry name" value="Aspartate Aminotransferase, domain 1"/>
    <property type="match status" value="1"/>
</dbReference>
<dbReference type="InterPro" id="IPR015422">
    <property type="entry name" value="PyrdxlP-dep_Trfase_small"/>
</dbReference>
<dbReference type="GO" id="GO:0030170">
    <property type="term" value="F:pyridoxal phosphate binding"/>
    <property type="evidence" value="ECO:0007669"/>
    <property type="project" value="InterPro"/>
</dbReference>
<dbReference type="EC" id="2.3.1.37" evidence="2"/>
<dbReference type="Proteomes" id="UP000248897">
    <property type="component" value="Chromosome 1"/>
</dbReference>
<dbReference type="AlphaFoldDB" id="A0A2X4UAJ0"/>
<dbReference type="GO" id="GO:0003870">
    <property type="term" value="F:5-aminolevulinate synthase activity"/>
    <property type="evidence" value="ECO:0007669"/>
    <property type="project" value="UniProtKB-EC"/>
</dbReference>
<evidence type="ECO:0000313" key="3">
    <source>
        <dbReference type="Proteomes" id="UP000248897"/>
    </source>
</evidence>
<keyword evidence="2" id="KW-0808">Transferase</keyword>
<name>A0A2X4UAJ0_SERPL</name>
<dbReference type="EMBL" id="LS483469">
    <property type="protein sequence ID" value="SQI36786.1"/>
    <property type="molecule type" value="Genomic_DNA"/>
</dbReference>
<dbReference type="Pfam" id="PF00155">
    <property type="entry name" value="Aminotran_1_2"/>
    <property type="match status" value="1"/>
</dbReference>
<organism evidence="2 3">
    <name type="scientific">Serratia plymuthica</name>
    <dbReference type="NCBI Taxonomy" id="82996"/>
    <lineage>
        <taxon>Bacteria</taxon>
        <taxon>Pseudomonadati</taxon>
        <taxon>Pseudomonadota</taxon>
        <taxon>Gammaproteobacteria</taxon>
        <taxon>Enterobacterales</taxon>
        <taxon>Yersiniaceae</taxon>
        <taxon>Serratia</taxon>
    </lineage>
</organism>
<keyword evidence="2" id="KW-0012">Acyltransferase</keyword>
<accession>A0A2X4UAJ0</accession>
<protein>
    <submittedName>
        <fullName evidence="2">5-aminolevulinate synthase</fullName>
        <ecNumber evidence="2">2.3.1.37</ecNumber>
    </submittedName>
</protein>